<sequence>MGLYVMLSTLTDEGRRTVKERPARIKEVNREVELMGVQVLAQYATLGPYDFINIVEAPDTATIMRVSVELGSRGTMQVTSLAAMNLEDYIAMVASPSSFQ</sequence>
<dbReference type="EMBL" id="CASHTH010002120">
    <property type="protein sequence ID" value="CAI8025113.1"/>
    <property type="molecule type" value="Genomic_DNA"/>
</dbReference>
<dbReference type="InterPro" id="IPR014845">
    <property type="entry name" value="GYD/TTHA1554"/>
</dbReference>
<dbReference type="Pfam" id="PF08734">
    <property type="entry name" value="GYD"/>
    <property type="match status" value="1"/>
</dbReference>
<keyword evidence="2" id="KW-1185">Reference proteome</keyword>
<organism evidence="1 2">
    <name type="scientific">Geodia barretti</name>
    <name type="common">Barrett's horny sponge</name>
    <dbReference type="NCBI Taxonomy" id="519541"/>
    <lineage>
        <taxon>Eukaryota</taxon>
        <taxon>Metazoa</taxon>
        <taxon>Porifera</taxon>
        <taxon>Demospongiae</taxon>
        <taxon>Heteroscleromorpha</taxon>
        <taxon>Tetractinellida</taxon>
        <taxon>Astrophorina</taxon>
        <taxon>Geodiidae</taxon>
        <taxon>Geodia</taxon>
    </lineage>
</organism>
<evidence type="ECO:0000313" key="2">
    <source>
        <dbReference type="Proteomes" id="UP001174909"/>
    </source>
</evidence>
<protein>
    <submittedName>
        <fullName evidence="1">Glutamine synthetase and cystathionine beta-lyase binding protein</fullName>
    </submittedName>
</protein>
<dbReference type="Proteomes" id="UP001174909">
    <property type="component" value="Unassembled WGS sequence"/>
</dbReference>
<evidence type="ECO:0000313" key="1">
    <source>
        <dbReference type="EMBL" id="CAI8025113.1"/>
    </source>
</evidence>
<gene>
    <name evidence="1" type="ORF">GBAR_LOCUS14538</name>
</gene>
<proteinExistence type="predicted"/>
<comment type="caution">
    <text evidence="1">The sequence shown here is derived from an EMBL/GenBank/DDBJ whole genome shotgun (WGS) entry which is preliminary data.</text>
</comment>
<dbReference type="AlphaFoldDB" id="A0AA35S9H3"/>
<name>A0AA35S9H3_GEOBA</name>
<reference evidence="1" key="1">
    <citation type="submission" date="2023-03" db="EMBL/GenBank/DDBJ databases">
        <authorList>
            <person name="Steffen K."/>
            <person name="Cardenas P."/>
        </authorList>
    </citation>
    <scope>NUCLEOTIDE SEQUENCE</scope>
</reference>
<accession>A0AA35S9H3</accession>